<evidence type="ECO:0000256" key="1">
    <source>
        <dbReference type="ARBA" id="ARBA00004123"/>
    </source>
</evidence>
<evidence type="ECO:0000256" key="3">
    <source>
        <dbReference type="ARBA" id="ARBA00022737"/>
    </source>
</evidence>
<evidence type="ECO:0000256" key="7">
    <source>
        <dbReference type="SAM" id="SignalP"/>
    </source>
</evidence>
<comment type="subcellular location">
    <subcellularLocation>
        <location evidence="1">Nucleus</location>
    </subcellularLocation>
</comment>
<evidence type="ECO:0000256" key="4">
    <source>
        <dbReference type="ARBA" id="ARBA00022771"/>
    </source>
</evidence>
<dbReference type="AlphaFoldDB" id="A0A8C2AWH3"/>
<feature type="domain" description="Zinc finger C2H2 LYAR-type" evidence="8">
    <location>
        <begin position="35"/>
        <end position="51"/>
    </location>
</feature>
<dbReference type="Pfam" id="PF25879">
    <property type="entry name" value="WHD_LYAR"/>
    <property type="match status" value="1"/>
</dbReference>
<evidence type="ECO:0000256" key="6">
    <source>
        <dbReference type="ARBA" id="ARBA00023242"/>
    </source>
</evidence>
<protein>
    <submittedName>
        <fullName evidence="10">Ly1 antibody reactive homolog (mouse)</fullName>
    </submittedName>
</protein>
<accession>A0A8C2AWH3</accession>
<feature type="signal peptide" evidence="7">
    <location>
        <begin position="1"/>
        <end position="19"/>
    </location>
</feature>
<dbReference type="GO" id="GO:0005730">
    <property type="term" value="C:nucleolus"/>
    <property type="evidence" value="ECO:0007669"/>
    <property type="project" value="TreeGrafter"/>
</dbReference>
<dbReference type="Gene3D" id="1.10.10.2100">
    <property type="match status" value="1"/>
</dbReference>
<dbReference type="PANTHER" id="PTHR13100">
    <property type="entry name" value="CELL GROWTH-REGULATING NUCLEOLAR PROTEIN LYAR"/>
    <property type="match status" value="1"/>
</dbReference>
<dbReference type="FunFam" id="1.10.10.2100:FF:000002">
    <property type="entry name" value="cell growth-regulating nucleolar protein-like"/>
    <property type="match status" value="1"/>
</dbReference>
<dbReference type="GO" id="GO:0006364">
    <property type="term" value="P:rRNA processing"/>
    <property type="evidence" value="ECO:0007669"/>
    <property type="project" value="TreeGrafter"/>
</dbReference>
<feature type="chain" id="PRO_5034563564" evidence="7">
    <location>
        <begin position="20"/>
        <end position="241"/>
    </location>
</feature>
<evidence type="ECO:0000256" key="2">
    <source>
        <dbReference type="ARBA" id="ARBA00022723"/>
    </source>
</evidence>
<evidence type="ECO:0000259" key="9">
    <source>
        <dbReference type="Pfam" id="PF25879"/>
    </source>
</evidence>
<evidence type="ECO:0000313" key="11">
    <source>
        <dbReference type="Proteomes" id="UP000694700"/>
    </source>
</evidence>
<name>A0A8C2AWH3_CYPCA</name>
<dbReference type="InterPro" id="IPR058719">
    <property type="entry name" value="WHD_LYAR"/>
</dbReference>
<dbReference type="Pfam" id="PF08790">
    <property type="entry name" value="zf-LYAR"/>
    <property type="match status" value="1"/>
</dbReference>
<organism evidence="10 11">
    <name type="scientific">Cyprinus carpio</name>
    <name type="common">Common carp</name>
    <dbReference type="NCBI Taxonomy" id="7962"/>
    <lineage>
        <taxon>Eukaryota</taxon>
        <taxon>Metazoa</taxon>
        <taxon>Chordata</taxon>
        <taxon>Craniata</taxon>
        <taxon>Vertebrata</taxon>
        <taxon>Euteleostomi</taxon>
        <taxon>Actinopterygii</taxon>
        <taxon>Neopterygii</taxon>
        <taxon>Teleostei</taxon>
        <taxon>Ostariophysi</taxon>
        <taxon>Cypriniformes</taxon>
        <taxon>Cyprinidae</taxon>
        <taxon>Cyprininae</taxon>
        <taxon>Cyprinus</taxon>
    </lineage>
</organism>
<reference evidence="10" key="1">
    <citation type="submission" date="2025-08" db="UniProtKB">
        <authorList>
            <consortium name="Ensembl"/>
        </authorList>
    </citation>
    <scope>IDENTIFICATION</scope>
</reference>
<keyword evidence="4" id="KW-0863">Zinc-finger</keyword>
<keyword evidence="3" id="KW-0677">Repeat</keyword>
<dbReference type="InterPro" id="IPR039999">
    <property type="entry name" value="LYAR"/>
</dbReference>
<evidence type="ECO:0000259" key="8">
    <source>
        <dbReference type="Pfam" id="PF08790"/>
    </source>
</evidence>
<dbReference type="GO" id="GO:0008270">
    <property type="term" value="F:zinc ion binding"/>
    <property type="evidence" value="ECO:0007669"/>
    <property type="project" value="UniProtKB-KW"/>
</dbReference>
<dbReference type="Ensembl" id="ENSCCRT00015115167.1">
    <property type="protein sequence ID" value="ENSCCRP00015111647.1"/>
    <property type="gene ID" value="ENSCCRG00015044233.1"/>
</dbReference>
<sequence>CVCVCLCVCVCVCVRVSVCVCVCLCIVCVSLCIVGDDYRNHIKCISEDQKYGSKDFQVKVNKGDVKQQQWIQRIQQAMEQPHIEPSLRSVLQKVSAYDNVPRKRAKFENWMKNCLKICSPCLLEKVWEICSTAAHSVRHRVSYVCGFSSVCLIVITDPDLLNSAGSSGKFNWKGTIKAVLRDAPEDGLAVKKLRKKVLAAYYSFTGDSNYRSEEELLSLFNRKINTNPKFKILKDRVRLLK</sequence>
<dbReference type="GO" id="GO:0003677">
    <property type="term" value="F:DNA binding"/>
    <property type="evidence" value="ECO:0007669"/>
    <property type="project" value="InterPro"/>
</dbReference>
<keyword evidence="7" id="KW-0732">Signal</keyword>
<dbReference type="PANTHER" id="PTHR13100:SF10">
    <property type="entry name" value="CELL GROWTH-REGULATING NUCLEOLAR PROTEIN"/>
    <property type="match status" value="1"/>
</dbReference>
<dbReference type="InterPro" id="IPR014898">
    <property type="entry name" value="Znf_C2H2_LYAR"/>
</dbReference>
<feature type="domain" description="Cell growth-regulating nucleolar protein-like winged helix" evidence="9">
    <location>
        <begin position="168"/>
        <end position="240"/>
    </location>
</feature>
<dbReference type="Proteomes" id="UP000694700">
    <property type="component" value="Unplaced"/>
</dbReference>
<keyword evidence="2" id="KW-0479">Metal-binding</keyword>
<evidence type="ECO:0000313" key="10">
    <source>
        <dbReference type="Ensembl" id="ENSCCRP00015111647.1"/>
    </source>
</evidence>
<keyword evidence="6" id="KW-0539">Nucleus</keyword>
<evidence type="ECO:0000256" key="5">
    <source>
        <dbReference type="ARBA" id="ARBA00022833"/>
    </source>
</evidence>
<proteinExistence type="predicted"/>
<keyword evidence="5" id="KW-0862">Zinc</keyword>
<dbReference type="GO" id="GO:0000122">
    <property type="term" value="P:negative regulation of transcription by RNA polymerase II"/>
    <property type="evidence" value="ECO:0007669"/>
    <property type="project" value="TreeGrafter"/>
</dbReference>